<feature type="binding site" evidence="6">
    <location>
        <begin position="129"/>
        <end position="130"/>
    </location>
    <ligand>
        <name>S-adenosyl-L-methionine</name>
        <dbReference type="ChEBI" id="CHEBI:59789"/>
    </ligand>
</feature>
<keyword evidence="3 6" id="KW-0489">Methyltransferase</keyword>
<dbReference type="EC" id="2.1.1.170" evidence="6"/>
<dbReference type="RefSeq" id="WP_186408541.1">
    <property type="nucleotide sequence ID" value="NZ_FLQX01000145.1"/>
</dbReference>
<dbReference type="EMBL" id="FLQX01000145">
    <property type="protein sequence ID" value="SBT08943.1"/>
    <property type="molecule type" value="Genomic_DNA"/>
</dbReference>
<dbReference type="Pfam" id="PF02527">
    <property type="entry name" value="GidB"/>
    <property type="match status" value="1"/>
</dbReference>
<evidence type="ECO:0000256" key="6">
    <source>
        <dbReference type="HAMAP-Rule" id="MF_00074"/>
    </source>
</evidence>
<feature type="binding site" evidence="6">
    <location>
        <position position="83"/>
    </location>
    <ligand>
        <name>S-adenosyl-L-methionine</name>
        <dbReference type="ChEBI" id="CHEBI:59789"/>
    </ligand>
</feature>
<keyword evidence="1 6" id="KW-0963">Cytoplasm</keyword>
<dbReference type="PANTHER" id="PTHR31760:SF0">
    <property type="entry name" value="S-ADENOSYL-L-METHIONINE-DEPENDENT METHYLTRANSFERASES SUPERFAMILY PROTEIN"/>
    <property type="match status" value="1"/>
</dbReference>
<dbReference type="CDD" id="cd02440">
    <property type="entry name" value="AdoMet_MTases"/>
    <property type="match status" value="1"/>
</dbReference>
<name>A0A1A8XY10_9PROT</name>
<dbReference type="PIRSF" id="PIRSF003078">
    <property type="entry name" value="GidB"/>
    <property type="match status" value="1"/>
</dbReference>
<evidence type="ECO:0000313" key="8">
    <source>
        <dbReference type="Proteomes" id="UP000199169"/>
    </source>
</evidence>
<evidence type="ECO:0000256" key="4">
    <source>
        <dbReference type="ARBA" id="ARBA00022679"/>
    </source>
</evidence>
<accession>A0A1A8XY10</accession>
<dbReference type="NCBIfam" id="TIGR00138">
    <property type="entry name" value="rsmG_gidB"/>
    <property type="match status" value="1"/>
</dbReference>
<reference evidence="8" key="1">
    <citation type="submission" date="2016-06" db="EMBL/GenBank/DDBJ databases">
        <authorList>
            <person name="McIlroy S.J."/>
            <person name="Karst S.M."/>
            <person name="Albertsen M."/>
        </authorList>
    </citation>
    <scope>NUCLEOTIDE SEQUENCE [LARGE SCALE GENOMIC DNA]</scope>
</reference>
<feature type="binding site" evidence="6">
    <location>
        <position position="144"/>
    </location>
    <ligand>
        <name>S-adenosyl-L-methionine</name>
        <dbReference type="ChEBI" id="CHEBI:59789"/>
    </ligand>
</feature>
<evidence type="ECO:0000313" key="7">
    <source>
        <dbReference type="EMBL" id="SBT08943.1"/>
    </source>
</evidence>
<protein>
    <recommendedName>
        <fullName evidence="6">Ribosomal RNA small subunit methyltransferase G</fullName>
        <ecNumber evidence="6">2.1.1.170</ecNumber>
    </recommendedName>
    <alternativeName>
        <fullName evidence="6">16S rRNA 7-methylguanosine methyltransferase</fullName>
        <shortName evidence="6">16S rRNA m7G methyltransferase</shortName>
    </alternativeName>
</protein>
<sequence length="214" mass="23100">MSLQTQLEQGLLALGTGLPAAARQRLLDYAALLDKWNKTYRLTAVHDPSLAVSHHLLDSLAVLPFLPSFAAATLLDVGSGGGMPGIPLAIARPEMRVVLLDSSSKKTAFLRQVVIELRLTNIAVHCGRVEAYQPATRFDAITARAFSDLADLVKLSSHLLQTDGHWLAMKGIRPQDEIARLPDDVRVDGVHRLDVPGVAGERHLVVMSSCCSGL</sequence>
<dbReference type="HAMAP" id="MF_00074">
    <property type="entry name" value="16SrRNA_methyltr_G"/>
    <property type="match status" value="1"/>
</dbReference>
<dbReference type="InterPro" id="IPR003682">
    <property type="entry name" value="rRNA_ssu_MeTfrase_G"/>
</dbReference>
<keyword evidence="5 6" id="KW-0949">S-adenosyl-L-methionine</keyword>
<keyword evidence="4 6" id="KW-0808">Transferase</keyword>
<dbReference type="Proteomes" id="UP000199169">
    <property type="component" value="Unassembled WGS sequence"/>
</dbReference>
<dbReference type="SUPFAM" id="SSF53335">
    <property type="entry name" value="S-adenosyl-L-methionine-dependent methyltransferases"/>
    <property type="match status" value="1"/>
</dbReference>
<evidence type="ECO:0000256" key="2">
    <source>
        <dbReference type="ARBA" id="ARBA00022552"/>
    </source>
</evidence>
<proteinExistence type="inferred from homology"/>
<evidence type="ECO:0000256" key="1">
    <source>
        <dbReference type="ARBA" id="ARBA00022490"/>
    </source>
</evidence>
<dbReference type="Gene3D" id="3.40.50.150">
    <property type="entry name" value="Vaccinia Virus protein VP39"/>
    <property type="match status" value="1"/>
</dbReference>
<comment type="function">
    <text evidence="6">Specifically methylates the N7 position of guanine in position 527 of 16S rRNA.</text>
</comment>
<dbReference type="PANTHER" id="PTHR31760">
    <property type="entry name" value="S-ADENOSYL-L-METHIONINE-DEPENDENT METHYLTRANSFERASES SUPERFAMILY PROTEIN"/>
    <property type="match status" value="1"/>
</dbReference>
<evidence type="ECO:0000256" key="3">
    <source>
        <dbReference type="ARBA" id="ARBA00022603"/>
    </source>
</evidence>
<feature type="binding site" evidence="6">
    <location>
        <position position="78"/>
    </location>
    <ligand>
        <name>S-adenosyl-L-methionine</name>
        <dbReference type="ChEBI" id="CHEBI:59789"/>
    </ligand>
</feature>
<evidence type="ECO:0000256" key="5">
    <source>
        <dbReference type="ARBA" id="ARBA00022691"/>
    </source>
</evidence>
<comment type="subcellular location">
    <subcellularLocation>
        <location evidence="6">Cytoplasm</location>
    </subcellularLocation>
</comment>
<keyword evidence="8" id="KW-1185">Reference proteome</keyword>
<dbReference type="AlphaFoldDB" id="A0A1A8XY10"/>
<dbReference type="STRING" id="1860102.ACCAA_660017"/>
<comment type="catalytic activity">
    <reaction evidence="6">
        <text>guanosine(527) in 16S rRNA + S-adenosyl-L-methionine = N(7)-methylguanosine(527) in 16S rRNA + S-adenosyl-L-homocysteine</text>
        <dbReference type="Rhea" id="RHEA:42732"/>
        <dbReference type="Rhea" id="RHEA-COMP:10209"/>
        <dbReference type="Rhea" id="RHEA-COMP:10210"/>
        <dbReference type="ChEBI" id="CHEBI:57856"/>
        <dbReference type="ChEBI" id="CHEBI:59789"/>
        <dbReference type="ChEBI" id="CHEBI:74269"/>
        <dbReference type="ChEBI" id="CHEBI:74480"/>
        <dbReference type="EC" id="2.1.1.170"/>
    </reaction>
</comment>
<dbReference type="InterPro" id="IPR029063">
    <property type="entry name" value="SAM-dependent_MTases_sf"/>
</dbReference>
<organism evidence="7 8">
    <name type="scientific">Candidatus Accumulibacter aalborgensis</name>
    <dbReference type="NCBI Taxonomy" id="1860102"/>
    <lineage>
        <taxon>Bacteria</taxon>
        <taxon>Pseudomonadati</taxon>
        <taxon>Pseudomonadota</taxon>
        <taxon>Betaproteobacteria</taxon>
        <taxon>Candidatus Accumulibacter</taxon>
    </lineage>
</organism>
<comment type="similarity">
    <text evidence="6">Belongs to the methyltransferase superfamily. RNA methyltransferase RsmG family.</text>
</comment>
<feature type="binding site" evidence="6">
    <location>
        <begin position="101"/>
        <end position="103"/>
    </location>
    <ligand>
        <name>S-adenosyl-L-methionine</name>
        <dbReference type="ChEBI" id="CHEBI:59789"/>
    </ligand>
</feature>
<gene>
    <name evidence="7" type="primary">gidB</name>
    <name evidence="6" type="synonym">rsmG</name>
    <name evidence="7" type="ORF">ACCAA_660017</name>
</gene>
<dbReference type="GO" id="GO:0070043">
    <property type="term" value="F:rRNA (guanine-N7-)-methyltransferase activity"/>
    <property type="evidence" value="ECO:0007669"/>
    <property type="project" value="UniProtKB-UniRule"/>
</dbReference>
<keyword evidence="2 6" id="KW-0698">rRNA processing</keyword>
<dbReference type="GO" id="GO:0005829">
    <property type="term" value="C:cytosol"/>
    <property type="evidence" value="ECO:0007669"/>
    <property type="project" value="TreeGrafter"/>
</dbReference>